<evidence type="ECO:0000256" key="1">
    <source>
        <dbReference type="SAM" id="MobiDB-lite"/>
    </source>
</evidence>
<dbReference type="AlphaFoldDB" id="A0A5C5VSB0"/>
<evidence type="ECO:0000313" key="3">
    <source>
        <dbReference type="Proteomes" id="UP000317243"/>
    </source>
</evidence>
<comment type="caution">
    <text evidence="2">The sequence shown here is derived from an EMBL/GenBank/DDBJ whole genome shotgun (WGS) entry which is preliminary data.</text>
</comment>
<proteinExistence type="predicted"/>
<name>A0A5C5VSB0_9PLAN</name>
<organism evidence="2 3">
    <name type="scientific">Thalassoglobus neptunius</name>
    <dbReference type="NCBI Taxonomy" id="1938619"/>
    <lineage>
        <taxon>Bacteria</taxon>
        <taxon>Pseudomonadati</taxon>
        <taxon>Planctomycetota</taxon>
        <taxon>Planctomycetia</taxon>
        <taxon>Planctomycetales</taxon>
        <taxon>Planctomycetaceae</taxon>
        <taxon>Thalassoglobus</taxon>
    </lineage>
</organism>
<dbReference type="Proteomes" id="UP000317243">
    <property type="component" value="Unassembled WGS sequence"/>
</dbReference>
<evidence type="ECO:0000313" key="2">
    <source>
        <dbReference type="EMBL" id="TWT41498.1"/>
    </source>
</evidence>
<keyword evidence="3" id="KW-1185">Reference proteome</keyword>
<feature type="region of interest" description="Disordered" evidence="1">
    <location>
        <begin position="48"/>
        <end position="98"/>
    </location>
</feature>
<accession>A0A5C5VSB0</accession>
<protein>
    <submittedName>
        <fullName evidence="2">Uncharacterized protein</fullName>
    </submittedName>
</protein>
<reference evidence="2 3" key="1">
    <citation type="submission" date="2019-02" db="EMBL/GenBank/DDBJ databases">
        <title>Deep-cultivation of Planctomycetes and their phenomic and genomic characterization uncovers novel biology.</title>
        <authorList>
            <person name="Wiegand S."/>
            <person name="Jogler M."/>
            <person name="Boedeker C."/>
            <person name="Pinto D."/>
            <person name="Vollmers J."/>
            <person name="Rivas-Marin E."/>
            <person name="Kohn T."/>
            <person name="Peeters S.H."/>
            <person name="Heuer A."/>
            <person name="Rast P."/>
            <person name="Oberbeckmann S."/>
            <person name="Bunk B."/>
            <person name="Jeske O."/>
            <person name="Meyerdierks A."/>
            <person name="Storesund J.E."/>
            <person name="Kallscheuer N."/>
            <person name="Luecker S."/>
            <person name="Lage O.M."/>
            <person name="Pohl T."/>
            <person name="Merkel B.J."/>
            <person name="Hornburger P."/>
            <person name="Mueller R.-W."/>
            <person name="Bruemmer F."/>
            <person name="Labrenz M."/>
            <person name="Spormann A.M."/>
            <person name="Op Den Camp H."/>
            <person name="Overmann J."/>
            <person name="Amann R."/>
            <person name="Jetten M.S.M."/>
            <person name="Mascher T."/>
            <person name="Medema M.H."/>
            <person name="Devos D.P."/>
            <person name="Kaster A.-K."/>
            <person name="Ovreas L."/>
            <person name="Rohde M."/>
            <person name="Galperin M.Y."/>
            <person name="Jogler C."/>
        </authorList>
    </citation>
    <scope>NUCLEOTIDE SEQUENCE [LARGE SCALE GENOMIC DNA]</scope>
    <source>
        <strain evidence="2 3">KOR42</strain>
    </source>
</reference>
<dbReference type="OrthoDB" id="284167at2"/>
<dbReference type="RefSeq" id="WP_146512095.1">
    <property type="nucleotide sequence ID" value="NZ_SIHI01000043.1"/>
</dbReference>
<sequence length="152" mass="16787">MSERRSLLDALTNDDAKLAFINSGKSEPLQPETEGSAAIDVQAQVAPKPKPEIKVETEPEAEQVVAKVRKQKPPRTIPPKKTQSRGETTEPERKGLTHAVVSITTRFKQETAEALRRASLERKLEGLSLSTQQEIVETAVSAWLEREGYLSA</sequence>
<gene>
    <name evidence="2" type="ORF">KOR42_47690</name>
</gene>
<dbReference type="EMBL" id="SIHI01000043">
    <property type="protein sequence ID" value="TWT41498.1"/>
    <property type="molecule type" value="Genomic_DNA"/>
</dbReference>